<dbReference type="RefSeq" id="WP_197942624.1">
    <property type="nucleotide sequence ID" value="NZ_AP020335.1"/>
</dbReference>
<dbReference type="EMBL" id="JMIU01000001">
    <property type="protein sequence ID" value="KDN96567.1"/>
    <property type="molecule type" value="Genomic_DNA"/>
</dbReference>
<reference evidence="1 2" key="1">
    <citation type="submission" date="2014-04" db="EMBL/GenBank/DDBJ databases">
        <title>Draft genome sequence of Hydrogenovibrio marinus MH-110, a model organism for aerobic H2 metabolism.</title>
        <authorList>
            <person name="Cha H.J."/>
            <person name="Jo B.H."/>
            <person name="Hwang B.H."/>
        </authorList>
    </citation>
    <scope>NUCLEOTIDE SEQUENCE [LARGE SCALE GENOMIC DNA]</scope>
    <source>
        <strain evidence="1 2">MH-110</strain>
    </source>
</reference>
<dbReference type="Pfam" id="PF18985">
    <property type="entry name" value="DUF5718"/>
    <property type="match status" value="1"/>
</dbReference>
<name>A0A066ZSV1_HYDMR</name>
<proteinExistence type="predicted"/>
<keyword evidence="2" id="KW-1185">Reference proteome</keyword>
<accession>A0A066ZSV1</accession>
<evidence type="ECO:0000313" key="2">
    <source>
        <dbReference type="Proteomes" id="UP000027341"/>
    </source>
</evidence>
<organism evidence="1 2">
    <name type="scientific">Hydrogenovibrio marinus</name>
    <dbReference type="NCBI Taxonomy" id="28885"/>
    <lineage>
        <taxon>Bacteria</taxon>
        <taxon>Pseudomonadati</taxon>
        <taxon>Pseudomonadota</taxon>
        <taxon>Gammaproteobacteria</taxon>
        <taxon>Thiotrichales</taxon>
        <taxon>Piscirickettsiaceae</taxon>
        <taxon>Hydrogenovibrio</taxon>
    </lineage>
</organism>
<comment type="caution">
    <text evidence="1">The sequence shown here is derived from an EMBL/GenBank/DDBJ whole genome shotgun (WGS) entry which is preliminary data.</text>
</comment>
<sequence>MMQLSTKTLKTLPVFGIAGNFAEHLSQAGEDADFVNVKTAEAHAPKGMFPIYLPGFDSFVGTFPLSSEELVADFSQMQNLQLEPEVCLLLDVEYQNDQVHRLTPKAFTAFNDCSIRRPNARKISEKKNWGASSTGIGGDWIAIDNLSENGKLDNYHIASMIRRDNKVLAYGVDSPVVGYQYFHEKLLNWITSTLNTQPDFGPLEALHSYLVEIDYPTQIIVTLGATRYTPFGETGYLKSGDELAVYVYDAKQTSEANVIEHFTHHANQPFESGCFLRQWVKDISA</sequence>
<gene>
    <name evidence="1" type="ORF">EI16_09945</name>
</gene>
<dbReference type="InterPro" id="IPR043776">
    <property type="entry name" value="DUF5718"/>
</dbReference>
<dbReference type="AlphaFoldDB" id="A0A066ZSV1"/>
<protein>
    <submittedName>
        <fullName evidence="1">Uncharacterized protein</fullName>
    </submittedName>
</protein>
<dbReference type="STRING" id="28885.EI16_09945"/>
<evidence type="ECO:0000313" key="1">
    <source>
        <dbReference type="EMBL" id="KDN96567.1"/>
    </source>
</evidence>
<dbReference type="Proteomes" id="UP000027341">
    <property type="component" value="Unassembled WGS sequence"/>
</dbReference>